<reference evidence="3 4" key="1">
    <citation type="submission" date="2020-11" db="EMBL/GenBank/DDBJ databases">
        <title>Fusibacter basophilias sp. nov.</title>
        <authorList>
            <person name="Qiu D."/>
        </authorList>
    </citation>
    <scope>NUCLEOTIDE SEQUENCE [LARGE SCALE GENOMIC DNA]</scope>
    <source>
        <strain evidence="3 4">Q10-2</strain>
    </source>
</reference>
<dbReference type="Pfam" id="PF02517">
    <property type="entry name" value="Rce1-like"/>
    <property type="match status" value="1"/>
</dbReference>
<dbReference type="RefSeq" id="WP_194701350.1">
    <property type="nucleotide sequence ID" value="NZ_JADKNH010000004.1"/>
</dbReference>
<name>A0ABR9ZTB6_9FIRM</name>
<keyword evidence="4" id="KW-1185">Reference proteome</keyword>
<feature type="transmembrane region" description="Helical" evidence="1">
    <location>
        <begin position="173"/>
        <end position="199"/>
    </location>
</feature>
<evidence type="ECO:0000313" key="3">
    <source>
        <dbReference type="EMBL" id="MBF4693120.1"/>
    </source>
</evidence>
<evidence type="ECO:0000259" key="2">
    <source>
        <dbReference type="Pfam" id="PF02517"/>
    </source>
</evidence>
<sequence>MKNTLKKALKFILCILPFSIVAGISVGFYELSTGLADAIQVEMTPTYFVIMVTIQTLIYALIFGFIGYLIADKTGLVRKFNFSKKSVKVAIIWGSACGVLFFVLDYFIFAKMLPQVALYYNTYPFSPEYLISEITYGGVVEEILLRWFLMSLFALIVWKIFARKYAKAEIPEWVFVVANVMAALLFALGHLPATLILFGELSFLIVFRCMLLNGVFGLVFGWLYRKLGIQYAMIAHAMTHVCCDALLFIYIYILS</sequence>
<proteinExistence type="predicted"/>
<organism evidence="3 4">
    <name type="scientific">Fusibacter ferrireducens</name>
    <dbReference type="NCBI Taxonomy" id="2785058"/>
    <lineage>
        <taxon>Bacteria</taxon>
        <taxon>Bacillati</taxon>
        <taxon>Bacillota</taxon>
        <taxon>Clostridia</taxon>
        <taxon>Eubacteriales</taxon>
        <taxon>Eubacteriales Family XII. Incertae Sedis</taxon>
        <taxon>Fusibacter</taxon>
    </lineage>
</organism>
<feature type="transmembrane region" description="Helical" evidence="1">
    <location>
        <begin position="231"/>
        <end position="253"/>
    </location>
</feature>
<protein>
    <submittedName>
        <fullName evidence="3">CPBP family intramembrane metalloprotease</fullName>
    </submittedName>
</protein>
<keyword evidence="1" id="KW-1133">Transmembrane helix</keyword>
<keyword evidence="1" id="KW-0812">Transmembrane</keyword>
<dbReference type="EMBL" id="JADKNH010000004">
    <property type="protein sequence ID" value="MBF4693120.1"/>
    <property type="molecule type" value="Genomic_DNA"/>
</dbReference>
<keyword evidence="3" id="KW-0482">Metalloprotease</keyword>
<feature type="transmembrane region" description="Helical" evidence="1">
    <location>
        <begin position="47"/>
        <end position="70"/>
    </location>
</feature>
<dbReference type="InterPro" id="IPR003675">
    <property type="entry name" value="Rce1/LyrA-like_dom"/>
</dbReference>
<dbReference type="Proteomes" id="UP000614200">
    <property type="component" value="Unassembled WGS sequence"/>
</dbReference>
<keyword evidence="1" id="KW-0472">Membrane</keyword>
<dbReference type="GO" id="GO:0008237">
    <property type="term" value="F:metallopeptidase activity"/>
    <property type="evidence" value="ECO:0007669"/>
    <property type="project" value="UniProtKB-KW"/>
</dbReference>
<comment type="caution">
    <text evidence="3">The sequence shown here is derived from an EMBL/GenBank/DDBJ whole genome shotgun (WGS) entry which is preliminary data.</text>
</comment>
<evidence type="ECO:0000313" key="4">
    <source>
        <dbReference type="Proteomes" id="UP000614200"/>
    </source>
</evidence>
<keyword evidence="3" id="KW-0378">Hydrolase</keyword>
<feature type="transmembrane region" description="Helical" evidence="1">
    <location>
        <begin position="143"/>
        <end position="161"/>
    </location>
</feature>
<feature type="transmembrane region" description="Helical" evidence="1">
    <location>
        <begin position="90"/>
        <end position="109"/>
    </location>
</feature>
<accession>A0ABR9ZTB6</accession>
<feature type="transmembrane region" description="Helical" evidence="1">
    <location>
        <begin position="205"/>
        <end position="224"/>
    </location>
</feature>
<gene>
    <name evidence="3" type="ORF">ISU02_08310</name>
</gene>
<evidence type="ECO:0000256" key="1">
    <source>
        <dbReference type="SAM" id="Phobius"/>
    </source>
</evidence>
<feature type="domain" description="CAAX prenyl protease 2/Lysostaphin resistance protein A-like" evidence="2">
    <location>
        <begin position="135"/>
        <end position="240"/>
    </location>
</feature>
<keyword evidence="3" id="KW-0645">Protease</keyword>